<feature type="compositionally biased region" description="Low complexity" evidence="1">
    <location>
        <begin position="402"/>
        <end position="414"/>
    </location>
</feature>
<keyword evidence="4" id="KW-1185">Reference proteome</keyword>
<dbReference type="InterPro" id="IPR036047">
    <property type="entry name" value="F-box-like_dom_sf"/>
</dbReference>
<name>A0A9P6HGN9_9AGAM</name>
<evidence type="ECO:0000256" key="1">
    <source>
        <dbReference type="SAM" id="MobiDB-lite"/>
    </source>
</evidence>
<dbReference type="SUPFAM" id="SSF81383">
    <property type="entry name" value="F-box domain"/>
    <property type="match status" value="1"/>
</dbReference>
<reference evidence="3" key="2">
    <citation type="submission" date="2020-11" db="EMBL/GenBank/DDBJ databases">
        <authorList>
            <consortium name="DOE Joint Genome Institute"/>
            <person name="Kuo A."/>
            <person name="Miyauchi S."/>
            <person name="Kiss E."/>
            <person name="Drula E."/>
            <person name="Kohler A."/>
            <person name="Sanchez-Garcia M."/>
            <person name="Andreopoulos B."/>
            <person name="Barry K.W."/>
            <person name="Bonito G."/>
            <person name="Buee M."/>
            <person name="Carver A."/>
            <person name="Chen C."/>
            <person name="Cichocki N."/>
            <person name="Clum A."/>
            <person name="Culley D."/>
            <person name="Crous P.W."/>
            <person name="Fauchery L."/>
            <person name="Girlanda M."/>
            <person name="Hayes R."/>
            <person name="Keri Z."/>
            <person name="Labutti K."/>
            <person name="Lipzen A."/>
            <person name="Lombard V."/>
            <person name="Magnuson J."/>
            <person name="Maillard F."/>
            <person name="Morin E."/>
            <person name="Murat C."/>
            <person name="Nolan M."/>
            <person name="Ohm R."/>
            <person name="Pangilinan J."/>
            <person name="Pereira M."/>
            <person name="Perotto S."/>
            <person name="Peter M."/>
            <person name="Riley R."/>
            <person name="Sitrit Y."/>
            <person name="Stielow B."/>
            <person name="Szollosi G."/>
            <person name="Zifcakova L."/>
            <person name="Stursova M."/>
            <person name="Spatafora J.W."/>
            <person name="Tedersoo L."/>
            <person name="Vaario L.-M."/>
            <person name="Yamada A."/>
            <person name="Yan M."/>
            <person name="Wang P."/>
            <person name="Xu J."/>
            <person name="Bruns T."/>
            <person name="Baldrian P."/>
            <person name="Vilgalys R."/>
            <person name="Henrissat B."/>
            <person name="Grigoriev I.V."/>
            <person name="Hibbett D."/>
            <person name="Nagy L.G."/>
            <person name="Martin F.M."/>
        </authorList>
    </citation>
    <scope>NUCLEOTIDE SEQUENCE</scope>
    <source>
        <strain evidence="3">UH-Tt-Lm1</strain>
    </source>
</reference>
<dbReference type="Proteomes" id="UP000736335">
    <property type="component" value="Unassembled WGS sequence"/>
</dbReference>
<evidence type="ECO:0000259" key="2">
    <source>
        <dbReference type="PROSITE" id="PS50181"/>
    </source>
</evidence>
<evidence type="ECO:0000313" key="4">
    <source>
        <dbReference type="Proteomes" id="UP000736335"/>
    </source>
</evidence>
<protein>
    <recommendedName>
        <fullName evidence="2">F-box domain-containing protein</fullName>
    </recommendedName>
</protein>
<dbReference type="EMBL" id="WIUZ02000006">
    <property type="protein sequence ID" value="KAF9786372.1"/>
    <property type="molecule type" value="Genomic_DNA"/>
</dbReference>
<dbReference type="OrthoDB" id="3247499at2759"/>
<evidence type="ECO:0000313" key="3">
    <source>
        <dbReference type="EMBL" id="KAF9786372.1"/>
    </source>
</evidence>
<feature type="domain" description="F-box" evidence="2">
    <location>
        <begin position="1"/>
        <end position="46"/>
    </location>
</feature>
<dbReference type="CDD" id="cd09917">
    <property type="entry name" value="F-box_SF"/>
    <property type="match status" value="1"/>
</dbReference>
<gene>
    <name evidence="3" type="ORF">BJ322DRAFT_783152</name>
</gene>
<dbReference type="AlphaFoldDB" id="A0A9P6HGN9"/>
<dbReference type="InterPro" id="IPR001810">
    <property type="entry name" value="F-box_dom"/>
</dbReference>
<dbReference type="SUPFAM" id="SSF52047">
    <property type="entry name" value="RNI-like"/>
    <property type="match status" value="1"/>
</dbReference>
<comment type="caution">
    <text evidence="3">The sequence shown here is derived from an EMBL/GenBank/DDBJ whole genome shotgun (WGS) entry which is preliminary data.</text>
</comment>
<accession>A0A9P6HGN9</accession>
<dbReference type="Pfam" id="PF12937">
    <property type="entry name" value="F-box-like"/>
    <property type="match status" value="1"/>
</dbReference>
<organism evidence="3 4">
    <name type="scientific">Thelephora terrestris</name>
    <dbReference type="NCBI Taxonomy" id="56493"/>
    <lineage>
        <taxon>Eukaryota</taxon>
        <taxon>Fungi</taxon>
        <taxon>Dikarya</taxon>
        <taxon>Basidiomycota</taxon>
        <taxon>Agaricomycotina</taxon>
        <taxon>Agaricomycetes</taxon>
        <taxon>Thelephorales</taxon>
        <taxon>Thelephoraceae</taxon>
        <taxon>Thelephora</taxon>
    </lineage>
</organism>
<proteinExistence type="predicted"/>
<feature type="region of interest" description="Disordered" evidence="1">
    <location>
        <begin position="401"/>
        <end position="441"/>
    </location>
</feature>
<feature type="compositionally biased region" description="Pro residues" evidence="1">
    <location>
        <begin position="430"/>
        <end position="441"/>
    </location>
</feature>
<dbReference type="PROSITE" id="PS50181">
    <property type="entry name" value="FBOX"/>
    <property type="match status" value="1"/>
</dbReference>
<reference evidence="3" key="1">
    <citation type="journal article" date="2020" name="Nat. Commun.">
        <title>Large-scale genome sequencing of mycorrhizal fungi provides insights into the early evolution of symbiotic traits.</title>
        <authorList>
            <person name="Miyauchi S."/>
            <person name="Kiss E."/>
            <person name="Kuo A."/>
            <person name="Drula E."/>
            <person name="Kohler A."/>
            <person name="Sanchez-Garcia M."/>
            <person name="Morin E."/>
            <person name="Andreopoulos B."/>
            <person name="Barry K.W."/>
            <person name="Bonito G."/>
            <person name="Buee M."/>
            <person name="Carver A."/>
            <person name="Chen C."/>
            <person name="Cichocki N."/>
            <person name="Clum A."/>
            <person name="Culley D."/>
            <person name="Crous P.W."/>
            <person name="Fauchery L."/>
            <person name="Girlanda M."/>
            <person name="Hayes R.D."/>
            <person name="Keri Z."/>
            <person name="LaButti K."/>
            <person name="Lipzen A."/>
            <person name="Lombard V."/>
            <person name="Magnuson J."/>
            <person name="Maillard F."/>
            <person name="Murat C."/>
            <person name="Nolan M."/>
            <person name="Ohm R.A."/>
            <person name="Pangilinan J."/>
            <person name="Pereira M.F."/>
            <person name="Perotto S."/>
            <person name="Peter M."/>
            <person name="Pfister S."/>
            <person name="Riley R."/>
            <person name="Sitrit Y."/>
            <person name="Stielow J.B."/>
            <person name="Szollosi G."/>
            <person name="Zifcakova L."/>
            <person name="Stursova M."/>
            <person name="Spatafora J.W."/>
            <person name="Tedersoo L."/>
            <person name="Vaario L.M."/>
            <person name="Yamada A."/>
            <person name="Yan M."/>
            <person name="Wang P."/>
            <person name="Xu J."/>
            <person name="Bruns T."/>
            <person name="Baldrian P."/>
            <person name="Vilgalys R."/>
            <person name="Dunand C."/>
            <person name="Henrissat B."/>
            <person name="Grigoriev I.V."/>
            <person name="Hibbett D."/>
            <person name="Nagy L.G."/>
            <person name="Martin F.M."/>
        </authorList>
    </citation>
    <scope>NUCLEOTIDE SEQUENCE</scope>
    <source>
        <strain evidence="3">UH-Tt-Lm1</strain>
    </source>
</reference>
<sequence>MSTIENLPNEVLTCVLSFLPTASLQQSLLISHRFRALTELLLYTSVCIQEVVQLTGSQDGGPYKTWRWCRTILERPHLIQYVKSLTIKWFTDHHNRQSNQRPYYPGPAHPTPVSPIRDIDLEPVFIELATILPNLTLLESLELHLPTLPPKVPDSEPHLALGNRLLGSTSFPNLSHLAISGLVPPPQFFLPSSCPILTTLRFSDVHELPYPFPYGALPNLSDFKGSPATAAAILPGRPVRSLSLIGPEYLRVAEWEGISQVHSPVDSAYHGIESLDLSGMSVTPNLLRDVARWIPTVKDLKIRLALRHTLHHALGGIALLTALSPVLLSLTNLTTLDMSPTTGASTSQVQEELMLCQTWSKYCGLRKVVFPSGDVWIQPIKEAELIGGGCEWILVGGDSIAPSKPGSSSPESVSANDGAGGFNNPFQGPILPPAPPLPQSL</sequence>